<name>A0A383TVR9_9FLAO</name>
<dbReference type="Pfam" id="PF02405">
    <property type="entry name" value="MlaE"/>
    <property type="match status" value="1"/>
</dbReference>
<dbReference type="InterPro" id="IPR030802">
    <property type="entry name" value="Permease_MalE"/>
</dbReference>
<evidence type="ECO:0000256" key="1">
    <source>
        <dbReference type="SAM" id="Phobius"/>
    </source>
</evidence>
<evidence type="ECO:0000313" key="2">
    <source>
        <dbReference type="EMBL" id="SZD71259.1"/>
    </source>
</evidence>
<dbReference type="Proteomes" id="UP000262142">
    <property type="component" value="Unassembled WGS sequence"/>
</dbReference>
<sequence length="251" mass="27865">MKILERFFTFLGHYVQVMSDVFKRPKNWKVYKNLVVRELYDLGVNSVGLVAILSLFMGAVLALQLYQNFKGAAFPVPDSYVGYATKVIIVLEFSSTIICIILAGKVGSFIASSIGTMRVTEQIDALEVMGVNSATFLILPKIIAALIFWPILLMFSIISSILGGYLVGIFTGQWASVDFVEGLQMNFDTWFYTYSFIKMEVFAFIIATIPAYFGYTVKGGSLEVGRASTTAVVWTCIVLIISNLILTQMLL</sequence>
<dbReference type="PANTHER" id="PTHR30188">
    <property type="entry name" value="ABC TRANSPORTER PERMEASE PROTEIN-RELATED"/>
    <property type="match status" value="1"/>
</dbReference>
<accession>A0A383TVR9</accession>
<proteinExistence type="predicted"/>
<dbReference type="GO" id="GO:0005548">
    <property type="term" value="F:phospholipid transporter activity"/>
    <property type="evidence" value="ECO:0007669"/>
    <property type="project" value="TreeGrafter"/>
</dbReference>
<dbReference type="AlphaFoldDB" id="A0A383TVR9"/>
<feature type="transmembrane region" description="Helical" evidence="1">
    <location>
        <begin position="190"/>
        <end position="215"/>
    </location>
</feature>
<dbReference type="PANTHER" id="PTHR30188:SF4">
    <property type="entry name" value="PROTEIN TRIGALACTOSYLDIACYLGLYCEROL 1, CHLOROPLASTIC"/>
    <property type="match status" value="1"/>
</dbReference>
<dbReference type="RefSeq" id="WP_185124680.1">
    <property type="nucleotide sequence ID" value="NZ_UNSC01000001.1"/>
</dbReference>
<feature type="transmembrane region" description="Helical" evidence="1">
    <location>
        <begin position="83"/>
        <end position="103"/>
    </location>
</feature>
<feature type="transmembrane region" description="Helical" evidence="1">
    <location>
        <begin position="142"/>
        <end position="170"/>
    </location>
</feature>
<keyword evidence="1" id="KW-0812">Transmembrane</keyword>
<feature type="transmembrane region" description="Helical" evidence="1">
    <location>
        <begin position="227"/>
        <end position="246"/>
    </location>
</feature>
<organism evidence="2 3">
    <name type="scientific">Candidatus Ornithobacterium hominis</name>
    <dbReference type="NCBI Taxonomy" id="2497989"/>
    <lineage>
        <taxon>Bacteria</taxon>
        <taxon>Pseudomonadati</taxon>
        <taxon>Bacteroidota</taxon>
        <taxon>Flavobacteriia</taxon>
        <taxon>Flavobacteriales</taxon>
        <taxon>Weeksellaceae</taxon>
        <taxon>Ornithobacterium</taxon>
    </lineage>
</organism>
<keyword evidence="3" id="KW-1185">Reference proteome</keyword>
<keyword evidence="1" id="KW-0472">Membrane</keyword>
<dbReference type="EMBL" id="UNSC01000001">
    <property type="protein sequence ID" value="SZD71259.1"/>
    <property type="molecule type" value="Genomic_DNA"/>
</dbReference>
<evidence type="ECO:0000313" key="3">
    <source>
        <dbReference type="Proteomes" id="UP000262142"/>
    </source>
</evidence>
<keyword evidence="1" id="KW-1133">Transmembrane helix</keyword>
<gene>
    <name evidence="2" type="primary">mlaE</name>
    <name evidence="2" type="ORF">SAMEA104719789_00355</name>
</gene>
<feature type="transmembrane region" description="Helical" evidence="1">
    <location>
        <begin position="42"/>
        <end position="63"/>
    </location>
</feature>
<reference evidence="2 3" key="1">
    <citation type="submission" date="2018-09" db="EMBL/GenBank/DDBJ databases">
        <authorList>
            <consortium name="Pathogen Informatics"/>
        </authorList>
    </citation>
    <scope>NUCLEOTIDE SEQUENCE [LARGE SCALE GENOMIC DNA]</scope>
    <source>
        <strain evidence="2 3">OH-22767</strain>
    </source>
</reference>
<protein>
    <submittedName>
        <fullName evidence="2">Probable phospholipid ABC transporter permease protein mlaE</fullName>
    </submittedName>
</protein>
<dbReference type="GO" id="GO:0043190">
    <property type="term" value="C:ATP-binding cassette (ABC) transporter complex"/>
    <property type="evidence" value="ECO:0007669"/>
    <property type="project" value="InterPro"/>
</dbReference>